<name>A0A0D2DA77_9EURO</name>
<protein>
    <submittedName>
        <fullName evidence="1">Uncharacterized protein</fullName>
    </submittedName>
</protein>
<evidence type="ECO:0000313" key="2">
    <source>
        <dbReference type="Proteomes" id="UP000053342"/>
    </source>
</evidence>
<dbReference type="HOGENOM" id="CLU_080757_0_0_1"/>
<dbReference type="GeneID" id="27360624"/>
<organism evidence="1 2">
    <name type="scientific">Exophiala oligosperma</name>
    <dbReference type="NCBI Taxonomy" id="215243"/>
    <lineage>
        <taxon>Eukaryota</taxon>
        <taxon>Fungi</taxon>
        <taxon>Dikarya</taxon>
        <taxon>Ascomycota</taxon>
        <taxon>Pezizomycotina</taxon>
        <taxon>Eurotiomycetes</taxon>
        <taxon>Chaetothyriomycetidae</taxon>
        <taxon>Chaetothyriales</taxon>
        <taxon>Herpotrichiellaceae</taxon>
        <taxon>Exophiala</taxon>
    </lineage>
</organism>
<evidence type="ECO:0000313" key="1">
    <source>
        <dbReference type="EMBL" id="KIW39993.1"/>
    </source>
</evidence>
<dbReference type="OrthoDB" id="4150779at2759"/>
<sequence>MSLTTTFTLPFRKATTPSLTLDPCFKVLYENNKQNLTFFVTTKAPLPLSEVTKSKPFIGYLSTKEPGPVVEYDNMRTAIAAMRGYLMCTPHGVKMMDFYKDLLRLQGHWLIALAEQCAFDTWIKLTQALLIDRNDDALLESVTQTIPTAASNLCVSGFIDRYQFAQLVQHEQSRLRLQCHEAAEELYAFKTSKDFWNQHTKLVAMVEHCENKLREIRQRSARRKTQRIAKSRAAAEYNSDIFTRQMGMSARYFPQPPHVTRRVDNWMTETRNRCFGHLDARLEDSGITFDSAEIYNNNDHAQAVAAGVVPPLQPHQTQTQIQPQQV</sequence>
<gene>
    <name evidence="1" type="ORF">PV06_08550</name>
</gene>
<dbReference type="VEuPathDB" id="FungiDB:PV06_08550"/>
<dbReference type="RefSeq" id="XP_016260209.1">
    <property type="nucleotide sequence ID" value="XM_016409901.1"/>
</dbReference>
<accession>A0A0D2DA77</accession>
<dbReference type="EMBL" id="KN847339">
    <property type="protein sequence ID" value="KIW39993.1"/>
    <property type="molecule type" value="Genomic_DNA"/>
</dbReference>
<dbReference type="Proteomes" id="UP000053342">
    <property type="component" value="Unassembled WGS sequence"/>
</dbReference>
<keyword evidence="2" id="KW-1185">Reference proteome</keyword>
<reference evidence="1 2" key="1">
    <citation type="submission" date="2015-01" db="EMBL/GenBank/DDBJ databases">
        <title>The Genome Sequence of Exophiala oligosperma CBS72588.</title>
        <authorList>
            <consortium name="The Broad Institute Genomics Platform"/>
            <person name="Cuomo C."/>
            <person name="de Hoog S."/>
            <person name="Gorbushina A."/>
            <person name="Stielow B."/>
            <person name="Teixiera M."/>
            <person name="Abouelleil A."/>
            <person name="Chapman S.B."/>
            <person name="Priest M."/>
            <person name="Young S.K."/>
            <person name="Wortman J."/>
            <person name="Nusbaum C."/>
            <person name="Birren B."/>
        </authorList>
    </citation>
    <scope>NUCLEOTIDE SEQUENCE [LARGE SCALE GENOMIC DNA]</scope>
    <source>
        <strain evidence="1 2">CBS 72588</strain>
    </source>
</reference>
<dbReference type="AlphaFoldDB" id="A0A0D2DA77"/>
<proteinExistence type="predicted"/>